<protein>
    <submittedName>
        <fullName evidence="1">Uncharacterized protein</fullName>
    </submittedName>
</protein>
<sequence length="22" mass="2594">MLLNQMEFNNLLVGPNIYDELL</sequence>
<evidence type="ECO:0000313" key="1">
    <source>
        <dbReference type="EMBL" id="MBX50657.1"/>
    </source>
</evidence>
<proteinExistence type="predicted"/>
<organism evidence="1">
    <name type="scientific">Rhizophora mucronata</name>
    <name type="common">Asiatic mangrove</name>
    <dbReference type="NCBI Taxonomy" id="61149"/>
    <lineage>
        <taxon>Eukaryota</taxon>
        <taxon>Viridiplantae</taxon>
        <taxon>Streptophyta</taxon>
        <taxon>Embryophyta</taxon>
        <taxon>Tracheophyta</taxon>
        <taxon>Spermatophyta</taxon>
        <taxon>Magnoliopsida</taxon>
        <taxon>eudicotyledons</taxon>
        <taxon>Gunneridae</taxon>
        <taxon>Pentapetalae</taxon>
        <taxon>rosids</taxon>
        <taxon>fabids</taxon>
        <taxon>Malpighiales</taxon>
        <taxon>Rhizophoraceae</taxon>
        <taxon>Rhizophora</taxon>
    </lineage>
</organism>
<name>A0A2P2P7J3_RHIMU</name>
<accession>A0A2P2P7J3</accession>
<dbReference type="EMBL" id="GGEC01070173">
    <property type="protein sequence ID" value="MBX50657.1"/>
    <property type="molecule type" value="Transcribed_RNA"/>
</dbReference>
<dbReference type="AlphaFoldDB" id="A0A2P2P7J3"/>
<reference evidence="1" key="1">
    <citation type="submission" date="2018-02" db="EMBL/GenBank/DDBJ databases">
        <title>Rhizophora mucronata_Transcriptome.</title>
        <authorList>
            <person name="Meera S.P."/>
            <person name="Sreeshan A."/>
            <person name="Augustine A."/>
        </authorList>
    </citation>
    <scope>NUCLEOTIDE SEQUENCE</scope>
    <source>
        <tissue evidence="1">Leaf</tissue>
    </source>
</reference>